<reference evidence="2 3" key="1">
    <citation type="submission" date="2017-01" db="EMBL/GenBank/DDBJ databases">
        <authorList>
            <person name="Mah S.A."/>
            <person name="Swanson W.J."/>
            <person name="Moy G.W."/>
            <person name="Vacquier V.D."/>
        </authorList>
    </citation>
    <scope>NUCLEOTIDE SEQUENCE [LARGE SCALE GENOMIC DNA]</scope>
    <source>
        <strain evidence="2 3">DSM 21219</strain>
    </source>
</reference>
<dbReference type="CDD" id="cd00090">
    <property type="entry name" value="HTH_ARSR"/>
    <property type="match status" value="1"/>
</dbReference>
<feature type="compositionally biased region" description="Polar residues" evidence="1">
    <location>
        <begin position="81"/>
        <end position="94"/>
    </location>
</feature>
<evidence type="ECO:0000313" key="3">
    <source>
        <dbReference type="Proteomes" id="UP000192455"/>
    </source>
</evidence>
<sequence length="101" mass="11292">MSYETVDRALGCEGLLPTTKLVLAMTAKFRNTKTGKCHPSQATLARACGISVSTLNRHLRVLEQRGLIKRKRRYNVRTGATLSTQYSFPDQPVSTRAEHET</sequence>
<keyword evidence="3" id="KW-1185">Reference proteome</keyword>
<feature type="region of interest" description="Disordered" evidence="1">
    <location>
        <begin position="81"/>
        <end position="101"/>
    </location>
</feature>
<dbReference type="OrthoDB" id="7864318at2"/>
<evidence type="ECO:0000313" key="2">
    <source>
        <dbReference type="EMBL" id="SIT73799.1"/>
    </source>
</evidence>
<gene>
    <name evidence="2" type="ORF">SAMN05421849_0047</name>
</gene>
<dbReference type="InterPro" id="IPR036390">
    <property type="entry name" value="WH_DNA-bd_sf"/>
</dbReference>
<dbReference type="Pfam" id="PF13730">
    <property type="entry name" value="HTH_36"/>
    <property type="match status" value="1"/>
</dbReference>
<dbReference type="STRING" id="515897.SAMN05421849_0047"/>
<name>A0A1R3W764_9RHOB</name>
<organism evidence="2 3">
    <name type="scientific">Pontibaca methylaminivorans</name>
    <dbReference type="NCBI Taxonomy" id="515897"/>
    <lineage>
        <taxon>Bacteria</taxon>
        <taxon>Pseudomonadati</taxon>
        <taxon>Pseudomonadota</taxon>
        <taxon>Alphaproteobacteria</taxon>
        <taxon>Rhodobacterales</taxon>
        <taxon>Roseobacteraceae</taxon>
        <taxon>Pontibaca</taxon>
    </lineage>
</organism>
<dbReference type="Gene3D" id="1.10.10.10">
    <property type="entry name" value="Winged helix-like DNA-binding domain superfamily/Winged helix DNA-binding domain"/>
    <property type="match status" value="1"/>
</dbReference>
<proteinExistence type="predicted"/>
<dbReference type="InterPro" id="IPR036388">
    <property type="entry name" value="WH-like_DNA-bd_sf"/>
</dbReference>
<dbReference type="EMBL" id="FTPS01000001">
    <property type="protein sequence ID" value="SIT73799.1"/>
    <property type="molecule type" value="Genomic_DNA"/>
</dbReference>
<evidence type="ECO:0000256" key="1">
    <source>
        <dbReference type="SAM" id="MobiDB-lite"/>
    </source>
</evidence>
<dbReference type="SUPFAM" id="SSF46785">
    <property type="entry name" value="Winged helix' DNA-binding domain"/>
    <property type="match status" value="1"/>
</dbReference>
<dbReference type="RefSeq" id="WP_076646188.1">
    <property type="nucleotide sequence ID" value="NZ_FTPS01000001.1"/>
</dbReference>
<accession>A0A1R3W764</accession>
<dbReference type="Proteomes" id="UP000192455">
    <property type="component" value="Unassembled WGS sequence"/>
</dbReference>
<dbReference type="InterPro" id="IPR011991">
    <property type="entry name" value="ArsR-like_HTH"/>
</dbReference>
<protein>
    <submittedName>
        <fullName evidence="2">Helix-turn-helix domain-containing protein</fullName>
    </submittedName>
</protein>
<dbReference type="AlphaFoldDB" id="A0A1R3W764"/>
<dbReference type="GO" id="GO:0006355">
    <property type="term" value="P:regulation of DNA-templated transcription"/>
    <property type="evidence" value="ECO:0007669"/>
    <property type="project" value="UniProtKB-ARBA"/>
</dbReference>